<keyword evidence="1" id="KW-0472">Membrane</keyword>
<reference evidence="2 3" key="1">
    <citation type="submission" date="2019-06" db="EMBL/GenBank/DDBJ databases">
        <title>Whole genome shotgun sequence of Nitrobacter winogradskyi NBRC 14297.</title>
        <authorList>
            <person name="Hosoyama A."/>
            <person name="Uohara A."/>
            <person name="Ohji S."/>
            <person name="Ichikawa N."/>
        </authorList>
    </citation>
    <scope>NUCLEOTIDE SEQUENCE [LARGE SCALE GENOMIC DNA]</scope>
    <source>
        <strain evidence="2 3">NBRC 14297</strain>
    </source>
</reference>
<accession>A0A4Y3WA19</accession>
<organism evidence="2 3">
    <name type="scientific">Nitrobacter winogradskyi</name>
    <name type="common">Nitrobacter agilis</name>
    <dbReference type="NCBI Taxonomy" id="913"/>
    <lineage>
        <taxon>Bacteria</taxon>
        <taxon>Pseudomonadati</taxon>
        <taxon>Pseudomonadota</taxon>
        <taxon>Alphaproteobacteria</taxon>
        <taxon>Hyphomicrobiales</taxon>
        <taxon>Nitrobacteraceae</taxon>
        <taxon>Nitrobacter</taxon>
    </lineage>
</organism>
<evidence type="ECO:0000313" key="3">
    <source>
        <dbReference type="Proteomes" id="UP000318825"/>
    </source>
</evidence>
<feature type="transmembrane region" description="Helical" evidence="1">
    <location>
        <begin position="70"/>
        <end position="89"/>
    </location>
</feature>
<comment type="caution">
    <text evidence="2">The sequence shown here is derived from an EMBL/GenBank/DDBJ whole genome shotgun (WGS) entry which is preliminary data.</text>
</comment>
<feature type="transmembrane region" description="Helical" evidence="1">
    <location>
        <begin position="7"/>
        <end position="31"/>
    </location>
</feature>
<dbReference type="AlphaFoldDB" id="A0A4Y3WA19"/>
<feature type="transmembrane region" description="Helical" evidence="1">
    <location>
        <begin position="37"/>
        <end position="58"/>
    </location>
</feature>
<gene>
    <name evidence="2" type="ORF">NWI01_16860</name>
</gene>
<sequence>MTHPGWFRIIVIAAGLMGAAGVILGAVAAHTADGGRLALSASSMLSLHAPAAMLAVLLADRQIIRPRIGLLAAGGFVAGAVLFGADMMVRQFLGHHLFPRAAPTGGTLMILSWLLLTIAAVLPRAASRSDQSGS</sequence>
<dbReference type="RefSeq" id="WP_141383467.1">
    <property type="nucleotide sequence ID" value="NZ_BJNF01000042.1"/>
</dbReference>
<dbReference type="InterPro" id="IPR006696">
    <property type="entry name" value="DUF423"/>
</dbReference>
<proteinExistence type="predicted"/>
<dbReference type="Pfam" id="PF04241">
    <property type="entry name" value="DUF423"/>
    <property type="match status" value="1"/>
</dbReference>
<feature type="transmembrane region" description="Helical" evidence="1">
    <location>
        <begin position="101"/>
        <end position="122"/>
    </location>
</feature>
<dbReference type="EMBL" id="BJNF01000042">
    <property type="protein sequence ID" value="GEC15794.1"/>
    <property type="molecule type" value="Genomic_DNA"/>
</dbReference>
<name>A0A4Y3WA19_NITWI</name>
<keyword evidence="1" id="KW-0812">Transmembrane</keyword>
<evidence type="ECO:0000313" key="2">
    <source>
        <dbReference type="EMBL" id="GEC15794.1"/>
    </source>
</evidence>
<dbReference type="Proteomes" id="UP000318825">
    <property type="component" value="Unassembled WGS sequence"/>
</dbReference>
<evidence type="ECO:0000256" key="1">
    <source>
        <dbReference type="SAM" id="Phobius"/>
    </source>
</evidence>
<dbReference type="OrthoDB" id="7173378at2"/>
<keyword evidence="1" id="KW-1133">Transmembrane helix</keyword>
<protein>
    <submittedName>
        <fullName evidence="2">Membrane protein</fullName>
    </submittedName>
</protein>